<dbReference type="EMBL" id="QTBD01000061">
    <property type="protein sequence ID" value="REQ55434.1"/>
    <property type="molecule type" value="Genomic_DNA"/>
</dbReference>
<accession>A0AB73YII1</accession>
<reference evidence="1 2" key="1">
    <citation type="journal article" date="2017" name="N. Engl. J. Med.">
        <title>Transmission of Extensively Drug-Resistant Tuberculosis in South Africa.</title>
        <authorList>
            <person name="Shah N.S."/>
            <person name="Auld S.C."/>
            <person name="Brust J.C."/>
            <person name="Mathema B."/>
            <person name="Ismail N."/>
            <person name="Moodley P."/>
            <person name="Mlisana K."/>
            <person name="Allana S."/>
            <person name="Campbell A."/>
            <person name="Mthiyane T."/>
            <person name="Morris N."/>
            <person name="Mpangase P."/>
            <person name="van der Meulen H."/>
            <person name="Omar S.V."/>
            <person name="Brown T.S."/>
            <person name="Narechania A."/>
            <person name="Shaskina E."/>
            <person name="Kapwata T."/>
            <person name="Kreiswirth B."/>
            <person name="Gandhi N.R."/>
        </authorList>
    </citation>
    <scope>NUCLEOTIDE SEQUENCE [LARGE SCALE GENOMIC DNA]</scope>
    <source>
        <strain evidence="1 2">32301_S10</strain>
    </source>
</reference>
<evidence type="ECO:0000313" key="1">
    <source>
        <dbReference type="EMBL" id="REQ55434.1"/>
    </source>
</evidence>
<evidence type="ECO:0000313" key="2">
    <source>
        <dbReference type="Proteomes" id="UP000256381"/>
    </source>
</evidence>
<name>A0AB73YII1_MYCTX</name>
<gene>
    <name evidence="1" type="ORF">DSJ38_04575</name>
</gene>
<comment type="caution">
    <text evidence="1">The sequence shown here is derived from an EMBL/GenBank/DDBJ whole genome shotgun (WGS) entry which is preliminary data.</text>
</comment>
<proteinExistence type="predicted"/>
<organism evidence="1 2">
    <name type="scientific">Mycobacterium tuberculosis</name>
    <dbReference type="NCBI Taxonomy" id="1773"/>
    <lineage>
        <taxon>Bacteria</taxon>
        <taxon>Bacillati</taxon>
        <taxon>Actinomycetota</taxon>
        <taxon>Actinomycetes</taxon>
        <taxon>Mycobacteriales</taxon>
        <taxon>Mycobacteriaceae</taxon>
        <taxon>Mycobacterium</taxon>
        <taxon>Mycobacterium tuberculosis complex</taxon>
    </lineage>
</organism>
<dbReference type="AlphaFoldDB" id="A0AB73YII1"/>
<protein>
    <submittedName>
        <fullName evidence="1">Uncharacterized protein</fullName>
    </submittedName>
</protein>
<sequence length="59" mass="6397">MYGTNGVSGYRHARSRVRLPSKGSTRLTVCGARAPLPWHVKADQRGTPRFDVCPVSGDA</sequence>
<dbReference type="Proteomes" id="UP000256381">
    <property type="component" value="Unassembled WGS sequence"/>
</dbReference>